<dbReference type="Pfam" id="PF18710">
    <property type="entry name" value="ComR_TPR"/>
    <property type="match status" value="1"/>
</dbReference>
<reference evidence="2" key="1">
    <citation type="submission" date="2023-01" db="EMBL/GenBank/DDBJ databases">
        <title>Oxazolidinone resistance genes in florfenicol resistant enterococci from beef cattle and veal calves at slaughter.</title>
        <authorList>
            <person name="Biggel M."/>
        </authorList>
    </citation>
    <scope>NUCLEOTIDE SEQUENCE</scope>
    <source>
        <strain evidence="2">K204-1</strain>
    </source>
</reference>
<dbReference type="SMART" id="SM00530">
    <property type="entry name" value="HTH_XRE"/>
    <property type="match status" value="1"/>
</dbReference>
<accession>A0AAE9XG35</accession>
<sequence>MCNVKRNIGEKIKSARLQQNLTREVVCNDESEITIRQLARIESGESLPTLPKLRFLAKKLNISISYLIDDNSLENPKEYSVLKNKIIKQTIYNNNNRIEIINSYFDQIYEKFYDILSEEEQLVIDIMHATVNILSFDNIQFASGILKEYFGQTLLKKELAEIDFLLIHLYFVYILEKDVLLEETKTILEVVNKLIDNSNFSNNYHAYLTIQVQISALCILGELNEYKLYKFLLDTIKIVSKENQEFQKLPIIQMMEAKYFLFHENNIEKAKEAYEKSAQTALLLGDDFLKDSILSEFNQDLIKLGY</sequence>
<dbReference type="InterPro" id="IPR001387">
    <property type="entry name" value="Cro/C1-type_HTH"/>
</dbReference>
<dbReference type="GO" id="GO:0003677">
    <property type="term" value="F:DNA binding"/>
    <property type="evidence" value="ECO:0007669"/>
    <property type="project" value="InterPro"/>
</dbReference>
<name>A0AAE9XG35_9ENTE</name>
<dbReference type="InterPro" id="IPR010982">
    <property type="entry name" value="Lambda_DNA-bd_dom_sf"/>
</dbReference>
<gene>
    <name evidence="2" type="ORF">PML95_03990</name>
</gene>
<dbReference type="Proteomes" id="UP001179600">
    <property type="component" value="Chromosome"/>
</dbReference>
<protein>
    <submittedName>
        <fullName evidence="2">Helix-turn-helix domain-containing protein</fullName>
    </submittedName>
</protein>
<evidence type="ECO:0000259" key="1">
    <source>
        <dbReference type="PROSITE" id="PS50943"/>
    </source>
</evidence>
<proteinExistence type="predicted"/>
<evidence type="ECO:0000313" key="2">
    <source>
        <dbReference type="EMBL" id="WCG23413.1"/>
    </source>
</evidence>
<dbReference type="RefSeq" id="WP_248852736.1">
    <property type="nucleotide sequence ID" value="NZ_CP097044.1"/>
</dbReference>
<dbReference type="Gene3D" id="1.10.260.40">
    <property type="entry name" value="lambda repressor-like DNA-binding domains"/>
    <property type="match status" value="1"/>
</dbReference>
<dbReference type="InterPro" id="IPR040799">
    <property type="entry name" value="ComR_TPR"/>
</dbReference>
<dbReference type="PROSITE" id="PS50943">
    <property type="entry name" value="HTH_CROC1"/>
    <property type="match status" value="1"/>
</dbReference>
<dbReference type="CDD" id="cd00093">
    <property type="entry name" value="HTH_XRE"/>
    <property type="match status" value="1"/>
</dbReference>
<feature type="domain" description="HTH cro/C1-type" evidence="1">
    <location>
        <begin position="12"/>
        <end position="67"/>
    </location>
</feature>
<dbReference type="EMBL" id="CP116507">
    <property type="protein sequence ID" value="WCG23413.1"/>
    <property type="molecule type" value="Genomic_DNA"/>
</dbReference>
<dbReference type="SUPFAM" id="SSF47413">
    <property type="entry name" value="lambda repressor-like DNA-binding domains"/>
    <property type="match status" value="1"/>
</dbReference>
<dbReference type="AlphaFoldDB" id="A0AAE9XG35"/>
<organism evidence="2 3">
    <name type="scientific">Vagococcus lutrae</name>
    <dbReference type="NCBI Taxonomy" id="81947"/>
    <lineage>
        <taxon>Bacteria</taxon>
        <taxon>Bacillati</taxon>
        <taxon>Bacillota</taxon>
        <taxon>Bacilli</taxon>
        <taxon>Lactobacillales</taxon>
        <taxon>Enterococcaceae</taxon>
        <taxon>Vagococcus</taxon>
    </lineage>
</organism>
<evidence type="ECO:0000313" key="3">
    <source>
        <dbReference type="Proteomes" id="UP001179600"/>
    </source>
</evidence>
<dbReference type="Pfam" id="PF01381">
    <property type="entry name" value="HTH_3"/>
    <property type="match status" value="1"/>
</dbReference>